<dbReference type="Pfam" id="PF24994">
    <property type="entry name" value="GIL1_IRKI_C"/>
    <property type="match status" value="1"/>
</dbReference>
<dbReference type="EMBL" id="GDJX01005816">
    <property type="protein sequence ID" value="JAT62120.1"/>
    <property type="molecule type" value="Transcribed_RNA"/>
</dbReference>
<evidence type="ECO:0000256" key="2">
    <source>
        <dbReference type="SAM" id="MobiDB-lite"/>
    </source>
</evidence>
<accession>A0A1D1Z5D5</accession>
<feature type="compositionally biased region" description="Low complexity" evidence="2">
    <location>
        <begin position="546"/>
        <end position="562"/>
    </location>
</feature>
<evidence type="ECO:0000259" key="3">
    <source>
        <dbReference type="Pfam" id="PF24994"/>
    </source>
</evidence>
<proteinExistence type="predicted"/>
<sequence>FVPRHLTLTCQEGHGGEYRKEAAAVTRSKNTFYTPNFGSVPLDLPPSPMASPSSSCSQSPLSLLPHQHPLFTTIPEQEREEEDGADDTPNNGPLQRLERHLEPPVSQGAAPVPYQHRPTPLPHPTPPSATTATTKRTPPKEAHPAGDDDHVVSCNKCRPSAREKISVVPVDGAGGRHSRSRSSTSFPSPRINGGGGIVRSFFSSLTWRSPRLSSCSSSASAAPPHLPPPSTQEEEWRLAAAELSHKLVHLTRKRDEALLEASRLKQSMSELERKLSRLEHYCHDLKSALDLCGHAGNIPGPVTAAPTRDYFPLELFLRTVSESRAAVRHLSRSLVAQMRQAGATAPKAHERILQLLQPYDVRLGAGGSLLFYLEALLSRVFFEDFESGGFHRGGAERVLDPRRRAEANLASHAALRGLSWEDVLTRGTRHYSEGFSRFCDRKMGEVAGTMLGGGGGAWPEPLLQAFFGAAKGVWLVHLLAWCDHPPVPVFRVDKGAPFDGGYMEDVVAQRVRRLAPAAVRIMVAPGFYVRHSVVKCKVLCMYHNRSSGSSSNHSNDASSKISGTANTNLRVGNHVVSDGDRVTRPQKD</sequence>
<name>A0A1D1Z5D5_9ARAE</name>
<evidence type="ECO:0000256" key="1">
    <source>
        <dbReference type="SAM" id="Coils"/>
    </source>
</evidence>
<gene>
    <name evidence="4" type="ORF">g.63550</name>
</gene>
<feature type="compositionally biased region" description="Low complexity" evidence="2">
    <location>
        <begin position="213"/>
        <end position="223"/>
    </location>
</feature>
<keyword evidence="1" id="KW-0175">Coiled coil</keyword>
<feature type="region of interest" description="Disordered" evidence="2">
    <location>
        <begin position="213"/>
        <end position="233"/>
    </location>
</feature>
<feature type="compositionally biased region" description="Basic and acidic residues" evidence="2">
    <location>
        <begin position="577"/>
        <end position="588"/>
    </location>
</feature>
<dbReference type="InterPro" id="IPR056813">
    <property type="entry name" value="GIL1_IRKI_C"/>
</dbReference>
<dbReference type="PANTHER" id="PTHR31029">
    <property type="entry name" value="CYCLIN-DEPENDENT KINASE-LIKE PROTEIN"/>
    <property type="match status" value="1"/>
</dbReference>
<feature type="non-terminal residue" evidence="4">
    <location>
        <position position="1"/>
    </location>
</feature>
<feature type="region of interest" description="Disordered" evidence="2">
    <location>
        <begin position="104"/>
        <end position="153"/>
    </location>
</feature>
<organism evidence="4">
    <name type="scientific">Anthurium amnicola</name>
    <dbReference type="NCBI Taxonomy" id="1678845"/>
    <lineage>
        <taxon>Eukaryota</taxon>
        <taxon>Viridiplantae</taxon>
        <taxon>Streptophyta</taxon>
        <taxon>Embryophyta</taxon>
        <taxon>Tracheophyta</taxon>
        <taxon>Spermatophyta</taxon>
        <taxon>Magnoliopsida</taxon>
        <taxon>Liliopsida</taxon>
        <taxon>Araceae</taxon>
        <taxon>Pothoideae</taxon>
        <taxon>Potheae</taxon>
        <taxon>Anthurium</taxon>
    </lineage>
</organism>
<dbReference type="InterPro" id="IPR042316">
    <property type="entry name" value="IRKI-like"/>
</dbReference>
<feature type="region of interest" description="Disordered" evidence="2">
    <location>
        <begin position="170"/>
        <end position="193"/>
    </location>
</feature>
<protein>
    <recommendedName>
        <fullName evidence="3">GIL1/IRKI C-terminal domain-containing protein</fullName>
    </recommendedName>
</protein>
<feature type="compositionally biased region" description="Basic and acidic residues" evidence="2">
    <location>
        <begin position="138"/>
        <end position="151"/>
    </location>
</feature>
<feature type="region of interest" description="Disordered" evidence="2">
    <location>
        <begin position="77"/>
        <end position="96"/>
    </location>
</feature>
<feature type="compositionally biased region" description="Low complexity" evidence="2">
    <location>
        <begin position="181"/>
        <end position="190"/>
    </location>
</feature>
<evidence type="ECO:0000313" key="4">
    <source>
        <dbReference type="EMBL" id="JAT62120.1"/>
    </source>
</evidence>
<dbReference type="PANTHER" id="PTHR31029:SF4">
    <property type="entry name" value="CYCLIN-DEPENDENT KINASE-LIKE PROTEIN"/>
    <property type="match status" value="1"/>
</dbReference>
<feature type="domain" description="GIL1/IRKI C-terminal" evidence="3">
    <location>
        <begin position="489"/>
        <end position="539"/>
    </location>
</feature>
<reference evidence="4" key="1">
    <citation type="submission" date="2015-07" db="EMBL/GenBank/DDBJ databases">
        <title>Transcriptome Assembly of Anthurium amnicola.</title>
        <authorList>
            <person name="Suzuki J."/>
        </authorList>
    </citation>
    <scope>NUCLEOTIDE SEQUENCE</scope>
</reference>
<dbReference type="AlphaFoldDB" id="A0A1D1Z5D5"/>
<feature type="region of interest" description="Disordered" evidence="2">
    <location>
        <begin position="546"/>
        <end position="588"/>
    </location>
</feature>
<feature type="coiled-coil region" evidence="1">
    <location>
        <begin position="240"/>
        <end position="288"/>
    </location>
</feature>